<reference evidence="1" key="2">
    <citation type="submission" date="2023-06" db="EMBL/GenBank/DDBJ databases">
        <authorList>
            <consortium name="Lawrence Berkeley National Laboratory"/>
            <person name="Haridas S."/>
            <person name="Hensen N."/>
            <person name="Bonometti L."/>
            <person name="Westerberg I."/>
            <person name="Brannstrom I.O."/>
            <person name="Guillou S."/>
            <person name="Cros-Aarteil S."/>
            <person name="Calhoun S."/>
            <person name="Kuo A."/>
            <person name="Mondo S."/>
            <person name="Pangilinan J."/>
            <person name="Riley R."/>
            <person name="Labutti K."/>
            <person name="Andreopoulos B."/>
            <person name="Lipzen A."/>
            <person name="Chen C."/>
            <person name="Yanf M."/>
            <person name="Daum C."/>
            <person name="Ng V."/>
            <person name="Clum A."/>
            <person name="Steindorff A."/>
            <person name="Ohm R."/>
            <person name="Martin F."/>
            <person name="Silar P."/>
            <person name="Natvig D."/>
            <person name="Lalanne C."/>
            <person name="Gautier V."/>
            <person name="Ament-Velasquez S.L."/>
            <person name="Kruys A."/>
            <person name="Hutchinson M.I."/>
            <person name="Powell A.J."/>
            <person name="Barry K."/>
            <person name="Miller A.N."/>
            <person name="Grigoriev I.V."/>
            <person name="Debuchy R."/>
            <person name="Gladieux P."/>
            <person name="Thoren M.H."/>
            <person name="Johannesson H."/>
        </authorList>
    </citation>
    <scope>NUCLEOTIDE SEQUENCE</scope>
    <source>
        <strain evidence="1">CBS 118394</strain>
    </source>
</reference>
<comment type="caution">
    <text evidence="1">The sequence shown here is derived from an EMBL/GenBank/DDBJ whole genome shotgun (WGS) entry which is preliminary data.</text>
</comment>
<accession>A0AAE0HTS5</accession>
<proteinExistence type="predicted"/>
<dbReference type="EMBL" id="JAUEDM010000008">
    <property type="protein sequence ID" value="KAK3312742.1"/>
    <property type="molecule type" value="Genomic_DNA"/>
</dbReference>
<reference evidence="1" key="1">
    <citation type="journal article" date="2023" name="Mol. Phylogenet. Evol.">
        <title>Genome-scale phylogeny and comparative genomics of the fungal order Sordariales.</title>
        <authorList>
            <person name="Hensen N."/>
            <person name="Bonometti L."/>
            <person name="Westerberg I."/>
            <person name="Brannstrom I.O."/>
            <person name="Guillou S."/>
            <person name="Cros-Aarteil S."/>
            <person name="Calhoun S."/>
            <person name="Haridas S."/>
            <person name="Kuo A."/>
            <person name="Mondo S."/>
            <person name="Pangilinan J."/>
            <person name="Riley R."/>
            <person name="LaButti K."/>
            <person name="Andreopoulos B."/>
            <person name="Lipzen A."/>
            <person name="Chen C."/>
            <person name="Yan M."/>
            <person name="Daum C."/>
            <person name="Ng V."/>
            <person name="Clum A."/>
            <person name="Steindorff A."/>
            <person name="Ohm R.A."/>
            <person name="Martin F."/>
            <person name="Silar P."/>
            <person name="Natvig D.O."/>
            <person name="Lalanne C."/>
            <person name="Gautier V."/>
            <person name="Ament-Velasquez S.L."/>
            <person name="Kruys A."/>
            <person name="Hutchinson M.I."/>
            <person name="Powell A.J."/>
            <person name="Barry K."/>
            <person name="Miller A.N."/>
            <person name="Grigoriev I.V."/>
            <person name="Debuchy R."/>
            <person name="Gladieux P."/>
            <person name="Hiltunen Thoren M."/>
            <person name="Johannesson H."/>
        </authorList>
    </citation>
    <scope>NUCLEOTIDE SEQUENCE</scope>
    <source>
        <strain evidence="1">CBS 118394</strain>
    </source>
</reference>
<keyword evidence="2" id="KW-1185">Reference proteome</keyword>
<name>A0AAE0HTS5_9PEZI</name>
<evidence type="ECO:0000313" key="1">
    <source>
        <dbReference type="EMBL" id="KAK3312742.1"/>
    </source>
</evidence>
<gene>
    <name evidence="1" type="ORF">B0H66DRAFT_643911</name>
</gene>
<dbReference type="AlphaFoldDB" id="A0AAE0HTS5"/>
<protein>
    <submittedName>
        <fullName evidence="1">Uncharacterized protein</fullName>
    </submittedName>
</protein>
<dbReference type="Proteomes" id="UP001283341">
    <property type="component" value="Unassembled WGS sequence"/>
</dbReference>
<organism evidence="1 2">
    <name type="scientific">Apodospora peruviana</name>
    <dbReference type="NCBI Taxonomy" id="516989"/>
    <lineage>
        <taxon>Eukaryota</taxon>
        <taxon>Fungi</taxon>
        <taxon>Dikarya</taxon>
        <taxon>Ascomycota</taxon>
        <taxon>Pezizomycotina</taxon>
        <taxon>Sordariomycetes</taxon>
        <taxon>Sordariomycetidae</taxon>
        <taxon>Sordariales</taxon>
        <taxon>Lasiosphaeriaceae</taxon>
        <taxon>Apodospora</taxon>
    </lineage>
</organism>
<sequence>MTNTDRIRLGPSRLVFNTNTTALRESGGVVAYACNYQGVSGQWCYHDTIVNNLNSVSNTCGWNTAGWWSNGQGISSWGYQASGVGFC</sequence>
<evidence type="ECO:0000313" key="2">
    <source>
        <dbReference type="Proteomes" id="UP001283341"/>
    </source>
</evidence>